<keyword evidence="6" id="KW-0378">Hydrolase</keyword>
<dbReference type="RefSeq" id="WP_209512311.1">
    <property type="nucleotide sequence ID" value="NZ_JAGGKS010000007.1"/>
</dbReference>
<evidence type="ECO:0000256" key="2">
    <source>
        <dbReference type="ARBA" id="ARBA00022747"/>
    </source>
</evidence>
<dbReference type="Proteomes" id="UP001519342">
    <property type="component" value="Unassembled WGS sequence"/>
</dbReference>
<keyword evidence="7" id="KW-1185">Reference proteome</keyword>
<evidence type="ECO:0000256" key="3">
    <source>
        <dbReference type="ARBA" id="ARBA00023125"/>
    </source>
</evidence>
<keyword evidence="3" id="KW-0238">DNA-binding</keyword>
<sequence>MAVEMKFEDIHIEAKDQPYQIPSNWKWTKLGVIGNYINGKAFKSSDWREKGKPIIRIQNLTGTNNTYNYFDGEIDEKYYVQSGDFLISWSATLGAFIWQGENALLNQHIFKVDSYINKKFHYYLVQEVIEELYRNTHGSGMVHVTKTIFNNILVPLPPLPEQQRIVNRIESLFEKIDKAETLINEAREGFEKRKEAILAKAFRGELTEKWREEHGTYSNASNELEALKSQRLERYNSLIAIAKKEGLKKPKKDYDFSYERNDVLPEGWVESKLDNLVYFAGRIGWKGLKADEYVEDGPMLLSVYNLNYGDYVDYSEVNRITDERYIESPEIMVQNDDILLTKDGAGIGKLGFVKGLEEKATVNSSLLLIRADNSMIPKYLYYFLKGPDMQQVVRERITGSTTPHLFQRDIKNFIITIPPVEEQKAIINILDSLTEEQEKIDGITLLSDHIELLKKSILSKAFRGELGTNDPEELSIVL</sequence>
<dbReference type="Pfam" id="PF01420">
    <property type="entry name" value="Methylase_S"/>
    <property type="match status" value="2"/>
</dbReference>
<comment type="similarity">
    <text evidence="1">Belongs to the type-I restriction system S methylase family.</text>
</comment>
<protein>
    <submittedName>
        <fullName evidence="6">Type I restriction enzyme S subunit</fullName>
        <ecNumber evidence="6">3.1.21.3</ecNumber>
    </submittedName>
</protein>
<evidence type="ECO:0000259" key="5">
    <source>
        <dbReference type="Pfam" id="PF01420"/>
    </source>
</evidence>
<feature type="domain" description="Type I restriction modification DNA specificity" evidence="5">
    <location>
        <begin position="22"/>
        <end position="185"/>
    </location>
</feature>
<gene>
    <name evidence="6" type="ORF">J2Z76_002446</name>
</gene>
<dbReference type="PANTHER" id="PTHR43140:SF1">
    <property type="entry name" value="TYPE I RESTRICTION ENZYME ECOKI SPECIFICITY SUBUNIT"/>
    <property type="match status" value="1"/>
</dbReference>
<dbReference type="Gene3D" id="3.90.220.20">
    <property type="entry name" value="DNA methylase specificity domains"/>
    <property type="match status" value="2"/>
</dbReference>
<evidence type="ECO:0000313" key="6">
    <source>
        <dbReference type="EMBL" id="MBP1926577.1"/>
    </source>
</evidence>
<proteinExistence type="inferred from homology"/>
<reference evidence="6 7" key="1">
    <citation type="submission" date="2021-03" db="EMBL/GenBank/DDBJ databases">
        <title>Genomic Encyclopedia of Type Strains, Phase IV (KMG-IV): sequencing the most valuable type-strain genomes for metagenomic binning, comparative biology and taxonomic classification.</title>
        <authorList>
            <person name="Goeker M."/>
        </authorList>
    </citation>
    <scope>NUCLEOTIDE SEQUENCE [LARGE SCALE GENOMIC DNA]</scope>
    <source>
        <strain evidence="6 7">DSM 24004</strain>
    </source>
</reference>
<dbReference type="PANTHER" id="PTHR43140">
    <property type="entry name" value="TYPE-1 RESTRICTION ENZYME ECOKI SPECIFICITY PROTEIN"/>
    <property type="match status" value="1"/>
</dbReference>
<dbReference type="EMBL" id="JAGGKS010000007">
    <property type="protein sequence ID" value="MBP1926577.1"/>
    <property type="molecule type" value="Genomic_DNA"/>
</dbReference>
<evidence type="ECO:0000313" key="7">
    <source>
        <dbReference type="Proteomes" id="UP001519342"/>
    </source>
</evidence>
<dbReference type="GO" id="GO:0009035">
    <property type="term" value="F:type I site-specific deoxyribonuclease activity"/>
    <property type="evidence" value="ECO:0007669"/>
    <property type="project" value="UniProtKB-EC"/>
</dbReference>
<dbReference type="InterPro" id="IPR000055">
    <property type="entry name" value="Restrct_endonuc_typeI_TRD"/>
</dbReference>
<dbReference type="SUPFAM" id="SSF116734">
    <property type="entry name" value="DNA methylase specificity domain"/>
    <property type="match status" value="2"/>
</dbReference>
<evidence type="ECO:0000256" key="4">
    <source>
        <dbReference type="ARBA" id="ARBA00038652"/>
    </source>
</evidence>
<organism evidence="6 7">
    <name type="scientific">Sedimentibacter acidaminivorans</name>
    <dbReference type="NCBI Taxonomy" id="913099"/>
    <lineage>
        <taxon>Bacteria</taxon>
        <taxon>Bacillati</taxon>
        <taxon>Bacillota</taxon>
        <taxon>Tissierellia</taxon>
        <taxon>Sedimentibacter</taxon>
    </lineage>
</organism>
<comment type="subunit">
    <text evidence="4">The methyltransferase is composed of M and S polypeptides.</text>
</comment>
<dbReference type="InterPro" id="IPR044946">
    <property type="entry name" value="Restrct_endonuc_typeI_TRD_sf"/>
</dbReference>
<dbReference type="InterPro" id="IPR051212">
    <property type="entry name" value="Type-I_RE_S_subunit"/>
</dbReference>
<dbReference type="EC" id="3.1.21.3" evidence="6"/>
<evidence type="ECO:0000256" key="1">
    <source>
        <dbReference type="ARBA" id="ARBA00010923"/>
    </source>
</evidence>
<accession>A0ABS4GGB7</accession>
<name>A0ABS4GGB7_9FIRM</name>
<comment type="caution">
    <text evidence="6">The sequence shown here is derived from an EMBL/GenBank/DDBJ whole genome shotgun (WGS) entry which is preliminary data.</text>
</comment>
<feature type="domain" description="Type I restriction modification DNA specificity" evidence="5">
    <location>
        <begin position="307"/>
        <end position="440"/>
    </location>
</feature>
<dbReference type="CDD" id="cd17254">
    <property type="entry name" value="RMtype1_S_FclI-TRD1-CR1_like"/>
    <property type="match status" value="1"/>
</dbReference>
<keyword evidence="2" id="KW-0680">Restriction system</keyword>